<evidence type="ECO:0000313" key="2">
    <source>
        <dbReference type="Proteomes" id="UP000032544"/>
    </source>
</evidence>
<dbReference type="RefSeq" id="WP_045030526.1">
    <property type="nucleotide sequence ID" value="NZ_JRHC01000003.1"/>
</dbReference>
<reference evidence="1 2" key="1">
    <citation type="submission" date="2014-09" db="EMBL/GenBank/DDBJ databases">
        <title>Draft Genome Sequence of Draconibacterium sp. JN14CK-3.</title>
        <authorList>
            <person name="Dong C."/>
            <person name="Lai Q."/>
            <person name="Shao Z."/>
        </authorList>
    </citation>
    <scope>NUCLEOTIDE SEQUENCE [LARGE SCALE GENOMIC DNA]</scope>
    <source>
        <strain evidence="1 2">JN14CK-3</strain>
    </source>
</reference>
<sequence length="314" mass="36500">MKKTLLLIIITLYTIPYSYCNETEIVINKILHDLELTIKNSQTKNEYVQNCYDLAIKCIKNGEVTMAYDSTLSKSLYGCCAIGTSEDLSKVQLKFGNFVIDTYKKHPTIVQAILIHEFQHIYDLKTKPELFKISFSNQVEKLYFDIDALVVETMFINDYLKPNNELSPFEKYLCSDLKNNMVSVSTLFENADINLVHQMDALDNSDQNLDKTIDELVNIGKNLLIEYDPNNSDNNWAKYCNFTTLNTFNRYYKQALYDIVNSKSKKPIQPNEFNVEDFPKVVEVVESIKTHLETNIGILQFKNKIVENFENYYH</sequence>
<dbReference type="OrthoDB" id="340016at2"/>
<proteinExistence type="predicted"/>
<dbReference type="AlphaFoldDB" id="A0A0D8J8J3"/>
<evidence type="ECO:0000313" key="1">
    <source>
        <dbReference type="EMBL" id="KJF43295.1"/>
    </source>
</evidence>
<name>A0A0D8J8J3_9BACT</name>
<gene>
    <name evidence="1" type="ORF">LH29_13695</name>
</gene>
<comment type="caution">
    <text evidence="1">The sequence shown here is derived from an EMBL/GenBank/DDBJ whole genome shotgun (WGS) entry which is preliminary data.</text>
</comment>
<accession>A0A0D8J8J3</accession>
<dbReference type="EMBL" id="JRHC01000003">
    <property type="protein sequence ID" value="KJF43295.1"/>
    <property type="molecule type" value="Genomic_DNA"/>
</dbReference>
<keyword evidence="2" id="KW-1185">Reference proteome</keyword>
<dbReference type="Proteomes" id="UP000032544">
    <property type="component" value="Unassembled WGS sequence"/>
</dbReference>
<protein>
    <submittedName>
        <fullName evidence="1">Uncharacterized protein</fullName>
    </submittedName>
</protein>
<organism evidence="1 2">
    <name type="scientific">Draconibacterium sediminis</name>
    <dbReference type="NCBI Taxonomy" id="1544798"/>
    <lineage>
        <taxon>Bacteria</taxon>
        <taxon>Pseudomonadati</taxon>
        <taxon>Bacteroidota</taxon>
        <taxon>Bacteroidia</taxon>
        <taxon>Marinilabiliales</taxon>
        <taxon>Prolixibacteraceae</taxon>
        <taxon>Draconibacterium</taxon>
    </lineage>
</organism>